<reference evidence="1" key="1">
    <citation type="submission" date="2020-10" db="EMBL/GenBank/DDBJ databases">
        <authorList>
            <person name="Gilroy R."/>
        </authorList>
    </citation>
    <scope>NUCLEOTIDE SEQUENCE</scope>
    <source>
        <strain evidence="1">ChiSjej6B24-2974</strain>
    </source>
</reference>
<organism evidence="1 2">
    <name type="scientific">Candidatus Pullichristensenella stercorigallinarum</name>
    <dbReference type="NCBI Taxonomy" id="2840909"/>
    <lineage>
        <taxon>Bacteria</taxon>
        <taxon>Bacillati</taxon>
        <taxon>Bacillota</taxon>
        <taxon>Clostridia</taxon>
        <taxon>Candidatus Pullichristensenella</taxon>
    </lineage>
</organism>
<protein>
    <submittedName>
        <fullName evidence="1">Uncharacterized protein</fullName>
    </submittedName>
</protein>
<dbReference type="Proteomes" id="UP000824260">
    <property type="component" value="Unassembled WGS sequence"/>
</dbReference>
<sequence length="331" mass="35350">MSFYSYKNANAEASPGTVCGNVLNGLNKRVCIQVKNVYDSCLCQEQLDDEKIVISNIVPVLPGDCRGNCSANCNCTCCGNECTCSCDACGVPISHEQAVENAENSPCPLPSPCGTWTFESCRSSTTKGRITNLCVERLCDRPQFARVKATVDVPIDVLFTDQRCQEWVGQAVLQVDRDVLLCIPDDSIIPFTLESLVSAICVSGSYIGNCTFEITICVTIVLKVLAEVDIMVPTYGFCEIPPAEEYAESVCDEFFSLPLFPQSSCAFEDVCDDTATAGATTAFNGRTVSCPGTQPTSGCCNRVSTCSNCGTTCQCSGSICPRCGSAMSSLS</sequence>
<reference evidence="1" key="2">
    <citation type="journal article" date="2021" name="PeerJ">
        <title>Extensive microbial diversity within the chicken gut microbiome revealed by metagenomics and culture.</title>
        <authorList>
            <person name="Gilroy R."/>
            <person name="Ravi A."/>
            <person name="Getino M."/>
            <person name="Pursley I."/>
            <person name="Horton D.L."/>
            <person name="Alikhan N.F."/>
            <person name="Baker D."/>
            <person name="Gharbi K."/>
            <person name="Hall N."/>
            <person name="Watson M."/>
            <person name="Adriaenssens E.M."/>
            <person name="Foster-Nyarko E."/>
            <person name="Jarju S."/>
            <person name="Secka A."/>
            <person name="Antonio M."/>
            <person name="Oren A."/>
            <person name="Chaudhuri R.R."/>
            <person name="La Ragione R."/>
            <person name="Hildebrand F."/>
            <person name="Pallen M.J."/>
        </authorList>
    </citation>
    <scope>NUCLEOTIDE SEQUENCE</scope>
    <source>
        <strain evidence="1">ChiSjej6B24-2974</strain>
    </source>
</reference>
<evidence type="ECO:0000313" key="2">
    <source>
        <dbReference type="Proteomes" id="UP000824260"/>
    </source>
</evidence>
<proteinExistence type="predicted"/>
<accession>A0A9D0ZL46</accession>
<gene>
    <name evidence="1" type="ORF">IAA52_05995</name>
</gene>
<comment type="caution">
    <text evidence="1">The sequence shown here is derived from an EMBL/GenBank/DDBJ whole genome shotgun (WGS) entry which is preliminary data.</text>
</comment>
<name>A0A9D0ZL46_9FIRM</name>
<dbReference type="AlphaFoldDB" id="A0A9D0ZL46"/>
<evidence type="ECO:0000313" key="1">
    <source>
        <dbReference type="EMBL" id="HIQ82638.1"/>
    </source>
</evidence>
<dbReference type="EMBL" id="DVFZ01000057">
    <property type="protein sequence ID" value="HIQ82638.1"/>
    <property type="molecule type" value="Genomic_DNA"/>
</dbReference>